<sequence length="430" mass="46490">MHDIRMIRETPEAFDAALARRNLAPMADTIIALDMDRRRAIMAAEAATAEANQAAKDAGRARANGDDAEFNRLRTLMTEGKARTATLTDRARDLDTQLNDLLLGIPNLPAADVPDGANEAGNVEQKRTGTPRTFDFAPLEHFDIPAARAGMDFAAGAKLSGSRFVVLTGAMARLHRALAQFMLDTHVDKHGLTETITPVLVREEMMLGTGQLPKFGEDSYQTTTGWWLIPTAEVTLTNLVHGDVVDEATLPRRHVAHTQCFRSEAGSAGRDTSGMLRQHQFEKVEMVSITAPQDSDAEHLRMTGCAEAILDALELPYRTMLLCAGDMGASAVRTTDLEVWLPGQDTYREISSISTCGAYQARRMNARYKPAAGGKPEFVHTLNGSGLAVGRCLIAVLENGQQADGSVVLPAVLHPYLGGRSTITATGELI</sequence>
<dbReference type="Proteomes" id="UP000199585">
    <property type="component" value="Unassembled WGS sequence"/>
</dbReference>
<evidence type="ECO:0000256" key="12">
    <source>
        <dbReference type="HAMAP-Rule" id="MF_00176"/>
    </source>
</evidence>
<dbReference type="PRINTS" id="PR00981">
    <property type="entry name" value="TRNASYNTHSER"/>
</dbReference>
<proteinExistence type="inferred from homology"/>
<dbReference type="CDD" id="cd00770">
    <property type="entry name" value="SerRS_core"/>
    <property type="match status" value="1"/>
</dbReference>
<comment type="subcellular location">
    <subcellularLocation>
        <location evidence="1 12">Cytoplasm</location>
    </subcellularLocation>
</comment>
<dbReference type="STRING" id="245187.SAMN04488003_10529"/>
<dbReference type="EC" id="6.1.1.11" evidence="12"/>
<evidence type="ECO:0000256" key="5">
    <source>
        <dbReference type="ARBA" id="ARBA00022598"/>
    </source>
</evidence>
<dbReference type="GO" id="GO:0005737">
    <property type="term" value="C:cytoplasm"/>
    <property type="evidence" value="ECO:0007669"/>
    <property type="project" value="UniProtKB-SubCell"/>
</dbReference>
<evidence type="ECO:0000313" key="16">
    <source>
        <dbReference type="EMBL" id="SEM81650.1"/>
    </source>
</evidence>
<comment type="catalytic activity">
    <reaction evidence="10 12">
        <text>tRNA(Sec) + L-serine + ATP = L-seryl-tRNA(Sec) + AMP + diphosphate + H(+)</text>
        <dbReference type="Rhea" id="RHEA:42580"/>
        <dbReference type="Rhea" id="RHEA-COMP:9742"/>
        <dbReference type="Rhea" id="RHEA-COMP:10128"/>
        <dbReference type="ChEBI" id="CHEBI:15378"/>
        <dbReference type="ChEBI" id="CHEBI:30616"/>
        <dbReference type="ChEBI" id="CHEBI:33019"/>
        <dbReference type="ChEBI" id="CHEBI:33384"/>
        <dbReference type="ChEBI" id="CHEBI:78442"/>
        <dbReference type="ChEBI" id="CHEBI:78533"/>
        <dbReference type="ChEBI" id="CHEBI:456215"/>
        <dbReference type="EC" id="6.1.1.11"/>
    </reaction>
</comment>
<keyword evidence="8 12" id="KW-0648">Protein biosynthesis</keyword>
<dbReference type="InterPro" id="IPR033729">
    <property type="entry name" value="SerRS_core"/>
</dbReference>
<keyword evidence="6 12" id="KW-0547">Nucleotide-binding</keyword>
<keyword evidence="7 12" id="KW-0067">ATP-binding</keyword>
<feature type="binding site" evidence="12 14">
    <location>
        <begin position="349"/>
        <end position="352"/>
    </location>
    <ligand>
        <name>ATP</name>
        <dbReference type="ChEBI" id="CHEBI:30616"/>
    </ligand>
</feature>
<dbReference type="UniPathway" id="UPA00906">
    <property type="reaction ID" value="UER00895"/>
</dbReference>
<dbReference type="Pfam" id="PF00587">
    <property type="entry name" value="tRNA-synt_2b"/>
    <property type="match status" value="1"/>
</dbReference>
<keyword evidence="4 12" id="KW-0963">Cytoplasm</keyword>
<evidence type="ECO:0000256" key="13">
    <source>
        <dbReference type="PIRSR" id="PIRSR001529-1"/>
    </source>
</evidence>
<feature type="binding site" evidence="12 13">
    <location>
        <position position="285"/>
    </location>
    <ligand>
        <name>L-serine</name>
        <dbReference type="ChEBI" id="CHEBI:33384"/>
    </ligand>
</feature>
<dbReference type="PROSITE" id="PS50862">
    <property type="entry name" value="AA_TRNA_LIGASE_II"/>
    <property type="match status" value="1"/>
</dbReference>
<evidence type="ECO:0000256" key="10">
    <source>
        <dbReference type="ARBA" id="ARBA00047929"/>
    </source>
</evidence>
<comment type="similarity">
    <text evidence="3 12">Belongs to the class-II aminoacyl-tRNA synthetase family. Type-1 seryl-tRNA synthetase subfamily.</text>
</comment>
<dbReference type="Gene3D" id="3.30.930.10">
    <property type="entry name" value="Bira Bifunctional Protein, Domain 2"/>
    <property type="match status" value="1"/>
</dbReference>
<dbReference type="InterPro" id="IPR042103">
    <property type="entry name" value="SerRS_1_N_sf"/>
</dbReference>
<dbReference type="PANTHER" id="PTHR43697:SF1">
    <property type="entry name" value="SERINE--TRNA LIGASE"/>
    <property type="match status" value="1"/>
</dbReference>
<dbReference type="InterPro" id="IPR002314">
    <property type="entry name" value="aa-tRNA-synt_IIb"/>
</dbReference>
<evidence type="ECO:0000256" key="3">
    <source>
        <dbReference type="ARBA" id="ARBA00010728"/>
    </source>
</evidence>
<dbReference type="PIRSF" id="PIRSF001529">
    <property type="entry name" value="Ser-tRNA-synth_IIa"/>
    <property type="match status" value="1"/>
</dbReference>
<evidence type="ECO:0000256" key="11">
    <source>
        <dbReference type="ARBA" id="ARBA00048823"/>
    </source>
</evidence>
<dbReference type="InterPro" id="IPR010978">
    <property type="entry name" value="tRNA-bd_arm"/>
</dbReference>
<dbReference type="SUPFAM" id="SSF46589">
    <property type="entry name" value="tRNA-binding arm"/>
    <property type="match status" value="1"/>
</dbReference>
<feature type="binding site" evidence="13">
    <location>
        <position position="231"/>
    </location>
    <ligand>
        <name>L-serine</name>
        <dbReference type="ChEBI" id="CHEBI:33384"/>
    </ligand>
</feature>
<dbReference type="Gene3D" id="1.10.287.40">
    <property type="entry name" value="Serine-tRNA synthetase, tRNA binding domain"/>
    <property type="match status" value="1"/>
</dbReference>
<dbReference type="GO" id="GO:0016260">
    <property type="term" value="P:selenocysteine biosynthetic process"/>
    <property type="evidence" value="ECO:0007669"/>
    <property type="project" value="UniProtKB-UniRule"/>
</dbReference>
<feature type="domain" description="Aminoacyl-transfer RNA synthetases class-II family profile" evidence="15">
    <location>
        <begin position="173"/>
        <end position="410"/>
    </location>
</feature>
<keyword evidence="5 12" id="KW-0436">Ligase</keyword>
<feature type="binding site" evidence="12">
    <location>
        <begin position="231"/>
        <end position="233"/>
    </location>
    <ligand>
        <name>L-serine</name>
        <dbReference type="ChEBI" id="CHEBI:33384"/>
    </ligand>
</feature>
<comment type="pathway">
    <text evidence="2 12">Aminoacyl-tRNA biosynthesis; selenocysteinyl-tRNA(Sec) biosynthesis; L-seryl-tRNA(Sec) from L-serine and tRNA(Sec): step 1/1.</text>
</comment>
<dbReference type="GO" id="GO:0005524">
    <property type="term" value="F:ATP binding"/>
    <property type="evidence" value="ECO:0007669"/>
    <property type="project" value="UniProtKB-UniRule"/>
</dbReference>
<evidence type="ECO:0000256" key="14">
    <source>
        <dbReference type="PIRSR" id="PIRSR001529-2"/>
    </source>
</evidence>
<dbReference type="GO" id="GO:0006434">
    <property type="term" value="P:seryl-tRNA aminoacylation"/>
    <property type="evidence" value="ECO:0007669"/>
    <property type="project" value="UniProtKB-UniRule"/>
</dbReference>
<reference evidence="16 17" key="1">
    <citation type="submission" date="2016-10" db="EMBL/GenBank/DDBJ databases">
        <authorList>
            <person name="de Groot N.N."/>
        </authorList>
    </citation>
    <scope>NUCLEOTIDE SEQUENCE [LARGE SCALE GENOMIC DNA]</scope>
    <source>
        <strain evidence="16 17">DSM 16213</strain>
    </source>
</reference>
<evidence type="ECO:0000256" key="7">
    <source>
        <dbReference type="ARBA" id="ARBA00022840"/>
    </source>
</evidence>
<comment type="caution">
    <text evidence="12">Lacks conserved residue(s) required for the propagation of feature annotation.</text>
</comment>
<protein>
    <recommendedName>
        <fullName evidence="12">Serine--tRNA ligase</fullName>
        <ecNumber evidence="12">6.1.1.11</ecNumber>
    </recommendedName>
    <alternativeName>
        <fullName evidence="12">Seryl-tRNA synthetase</fullName>
        <shortName evidence="12">SerRS</shortName>
    </alternativeName>
    <alternativeName>
        <fullName evidence="12">Seryl-tRNA(Ser/Sec) synthetase</fullName>
    </alternativeName>
</protein>
<name>A0A1H8BFD5_9RHOB</name>
<feature type="binding site" evidence="12">
    <location>
        <position position="385"/>
    </location>
    <ligand>
        <name>L-serine</name>
        <dbReference type="ChEBI" id="CHEBI:33384"/>
    </ligand>
</feature>
<dbReference type="InterPro" id="IPR015866">
    <property type="entry name" value="Ser-tRNA-synth_1_N"/>
</dbReference>
<comment type="catalytic activity">
    <reaction evidence="11 12">
        <text>tRNA(Ser) + L-serine + ATP = L-seryl-tRNA(Ser) + AMP + diphosphate + H(+)</text>
        <dbReference type="Rhea" id="RHEA:12292"/>
        <dbReference type="Rhea" id="RHEA-COMP:9669"/>
        <dbReference type="Rhea" id="RHEA-COMP:9703"/>
        <dbReference type="ChEBI" id="CHEBI:15378"/>
        <dbReference type="ChEBI" id="CHEBI:30616"/>
        <dbReference type="ChEBI" id="CHEBI:33019"/>
        <dbReference type="ChEBI" id="CHEBI:33384"/>
        <dbReference type="ChEBI" id="CHEBI:78442"/>
        <dbReference type="ChEBI" id="CHEBI:78533"/>
        <dbReference type="ChEBI" id="CHEBI:456215"/>
        <dbReference type="EC" id="6.1.1.11"/>
    </reaction>
</comment>
<evidence type="ECO:0000256" key="4">
    <source>
        <dbReference type="ARBA" id="ARBA00022490"/>
    </source>
</evidence>
<comment type="subunit">
    <text evidence="12">Homodimer. The tRNA molecule binds across the dimer.</text>
</comment>
<feature type="binding site" evidence="13">
    <location>
        <position position="262"/>
    </location>
    <ligand>
        <name>L-serine</name>
        <dbReference type="ChEBI" id="CHEBI:33384"/>
    </ligand>
</feature>
<comment type="domain">
    <text evidence="12">Consists of two distinct domains, a catalytic core and a N-terminal extension that is involved in tRNA binding.</text>
</comment>
<keyword evidence="17" id="KW-1185">Reference proteome</keyword>
<evidence type="ECO:0000256" key="1">
    <source>
        <dbReference type="ARBA" id="ARBA00004496"/>
    </source>
</evidence>
<accession>A0A1H8BFD5</accession>
<dbReference type="InterPro" id="IPR006195">
    <property type="entry name" value="aa-tRNA-synth_II"/>
</dbReference>
<dbReference type="NCBIfam" id="TIGR00414">
    <property type="entry name" value="serS"/>
    <property type="match status" value="1"/>
</dbReference>
<gene>
    <name evidence="12" type="primary">serS</name>
    <name evidence="16" type="ORF">SAMN04488003_10529</name>
</gene>
<dbReference type="OrthoDB" id="9804647at2"/>
<evidence type="ECO:0000259" key="15">
    <source>
        <dbReference type="PROSITE" id="PS50862"/>
    </source>
</evidence>
<comment type="function">
    <text evidence="12">Catalyzes the attachment of serine to tRNA(Ser). Is also able to aminoacylate tRNA(Sec) with serine, to form the misacylated tRNA L-seryl-tRNA(Sec), which will be further converted into selenocysteinyl-tRNA(Sec).</text>
</comment>
<dbReference type="InterPro" id="IPR002317">
    <property type="entry name" value="Ser-tRNA-ligase_type_1"/>
</dbReference>
<evidence type="ECO:0000313" key="17">
    <source>
        <dbReference type="Proteomes" id="UP000199585"/>
    </source>
</evidence>
<feature type="binding site" evidence="13">
    <location>
        <position position="383"/>
    </location>
    <ligand>
        <name>L-serine</name>
        <dbReference type="ChEBI" id="CHEBI:33384"/>
    </ligand>
</feature>
<dbReference type="InterPro" id="IPR045864">
    <property type="entry name" value="aa-tRNA-synth_II/BPL/LPL"/>
</dbReference>
<dbReference type="SUPFAM" id="SSF55681">
    <property type="entry name" value="Class II aaRS and biotin synthetases"/>
    <property type="match status" value="1"/>
</dbReference>
<dbReference type="Pfam" id="PF02403">
    <property type="entry name" value="Seryl_tRNA_N"/>
    <property type="match status" value="1"/>
</dbReference>
<dbReference type="PANTHER" id="PTHR43697">
    <property type="entry name" value="SERYL-TRNA SYNTHETASE"/>
    <property type="match status" value="1"/>
</dbReference>
<evidence type="ECO:0000256" key="2">
    <source>
        <dbReference type="ARBA" id="ARBA00005045"/>
    </source>
</evidence>
<feature type="binding site" evidence="12 14">
    <location>
        <begin position="262"/>
        <end position="264"/>
    </location>
    <ligand>
        <name>ATP</name>
        <dbReference type="ChEBI" id="CHEBI:30616"/>
    </ligand>
</feature>
<keyword evidence="9 12" id="KW-0030">Aminoacyl-tRNA synthetase</keyword>
<dbReference type="AlphaFoldDB" id="A0A1H8BFD5"/>
<evidence type="ECO:0000256" key="9">
    <source>
        <dbReference type="ARBA" id="ARBA00023146"/>
    </source>
</evidence>
<organism evidence="16 17">
    <name type="scientific">Loktanella fryxellensis</name>
    <dbReference type="NCBI Taxonomy" id="245187"/>
    <lineage>
        <taxon>Bacteria</taxon>
        <taxon>Pseudomonadati</taxon>
        <taxon>Pseudomonadota</taxon>
        <taxon>Alphaproteobacteria</taxon>
        <taxon>Rhodobacterales</taxon>
        <taxon>Roseobacteraceae</taxon>
        <taxon>Loktanella</taxon>
    </lineage>
</organism>
<evidence type="ECO:0000256" key="8">
    <source>
        <dbReference type="ARBA" id="ARBA00022917"/>
    </source>
</evidence>
<dbReference type="GO" id="GO:0004828">
    <property type="term" value="F:serine-tRNA ligase activity"/>
    <property type="evidence" value="ECO:0007669"/>
    <property type="project" value="UniProtKB-UniRule"/>
</dbReference>
<evidence type="ECO:0000256" key="6">
    <source>
        <dbReference type="ARBA" id="ARBA00022741"/>
    </source>
</evidence>
<dbReference type="RefSeq" id="WP_089899852.1">
    <property type="nucleotide sequence ID" value="NZ_FOCI01000005.1"/>
</dbReference>
<dbReference type="HAMAP" id="MF_00176">
    <property type="entry name" value="Ser_tRNA_synth_type1"/>
    <property type="match status" value="1"/>
</dbReference>
<dbReference type="EMBL" id="FOCI01000005">
    <property type="protein sequence ID" value="SEM81650.1"/>
    <property type="molecule type" value="Genomic_DNA"/>
</dbReference>